<evidence type="ECO:0000313" key="12">
    <source>
        <dbReference type="Proteomes" id="UP001596303"/>
    </source>
</evidence>
<keyword evidence="2 8" id="KW-1134">Transmembrane beta strand</keyword>
<feature type="chain" id="PRO_5044909427" description="Outer membrane protein assembly factor BamA" evidence="8">
    <location>
        <begin position="23"/>
        <end position="847"/>
    </location>
</feature>
<dbReference type="PANTHER" id="PTHR12815:SF23">
    <property type="entry name" value="OUTER MEMBRANE PROTEIN ASSEMBLY FACTOR BAMA"/>
    <property type="match status" value="1"/>
</dbReference>
<dbReference type="PANTHER" id="PTHR12815">
    <property type="entry name" value="SORTING AND ASSEMBLY MACHINERY SAMM50 PROTEIN FAMILY MEMBER"/>
    <property type="match status" value="1"/>
</dbReference>
<feature type="domain" description="POTRA" evidence="10">
    <location>
        <begin position="358"/>
        <end position="431"/>
    </location>
</feature>
<evidence type="ECO:0000256" key="8">
    <source>
        <dbReference type="HAMAP-Rule" id="MF_01430"/>
    </source>
</evidence>
<keyword evidence="5 8" id="KW-0677">Repeat</keyword>
<evidence type="ECO:0000256" key="5">
    <source>
        <dbReference type="ARBA" id="ARBA00022737"/>
    </source>
</evidence>
<evidence type="ECO:0000256" key="7">
    <source>
        <dbReference type="ARBA" id="ARBA00023237"/>
    </source>
</evidence>
<dbReference type="Proteomes" id="UP001596303">
    <property type="component" value="Unassembled WGS sequence"/>
</dbReference>
<protein>
    <recommendedName>
        <fullName evidence="8 9">Outer membrane protein assembly factor BamA</fullName>
    </recommendedName>
</protein>
<dbReference type="InterPro" id="IPR039910">
    <property type="entry name" value="D15-like"/>
</dbReference>
<dbReference type="HAMAP" id="MF_01430">
    <property type="entry name" value="OM_assembly_BamA"/>
    <property type="match status" value="1"/>
</dbReference>
<feature type="domain" description="POTRA" evidence="10">
    <location>
        <begin position="37"/>
        <end position="104"/>
    </location>
</feature>
<comment type="function">
    <text evidence="8">Part of the outer membrane protein assembly complex, which is involved in assembly and insertion of beta-barrel proteins into the outer membrane.</text>
</comment>
<dbReference type="EMBL" id="JBHSSW010000066">
    <property type="protein sequence ID" value="MFC6199960.1"/>
    <property type="molecule type" value="Genomic_DNA"/>
</dbReference>
<dbReference type="Gene3D" id="3.10.20.310">
    <property type="entry name" value="membrane protein fhac"/>
    <property type="match status" value="5"/>
</dbReference>
<keyword evidence="7 8" id="KW-0998">Cell outer membrane</keyword>
<dbReference type="NCBIfam" id="TIGR03303">
    <property type="entry name" value="OM_YaeT"/>
    <property type="match status" value="1"/>
</dbReference>
<evidence type="ECO:0000256" key="3">
    <source>
        <dbReference type="ARBA" id="ARBA00022692"/>
    </source>
</evidence>
<keyword evidence="6 8" id="KW-0472">Membrane</keyword>
<accession>A0ABW1SEB7</accession>
<comment type="caution">
    <text evidence="11">The sequence shown here is derived from an EMBL/GenBank/DDBJ whole genome shotgun (WGS) entry which is preliminary data.</text>
</comment>
<evidence type="ECO:0000256" key="6">
    <source>
        <dbReference type="ARBA" id="ARBA00023136"/>
    </source>
</evidence>
<evidence type="ECO:0000256" key="9">
    <source>
        <dbReference type="NCBIfam" id="TIGR03303"/>
    </source>
</evidence>
<dbReference type="InterPro" id="IPR023707">
    <property type="entry name" value="OM_assembly_BamA"/>
</dbReference>
<feature type="signal peptide" evidence="8">
    <location>
        <begin position="1"/>
        <end position="22"/>
    </location>
</feature>
<dbReference type="PIRSF" id="PIRSF006076">
    <property type="entry name" value="OM_assembly_OMP85"/>
    <property type="match status" value="1"/>
</dbReference>
<dbReference type="Pfam" id="PF07244">
    <property type="entry name" value="POTRA"/>
    <property type="match status" value="5"/>
</dbReference>
<name>A0ABW1SEB7_9PROT</name>
<sequence precursor="true">MRSVLASAVALSSVLMGTTCLSGPFALNAIAQQSETDPIRRVIVQGNERIEARTIESYLLLEPGMPFDPERVDLSLKTLFATGLFADVVIARNEDNLVVQVVENPIINQVLFEGNRAVDDDKLREEIQASPRGVFTAARVQADVQRILEVYRRAGRFSVNVTPQYKPLDQNRVDLIFEIAEGPVTGVRSINFIGNEAFSDKRLRSEVVTKQSRFWRFFSSNDNYDPDRLEYDRELLRQFYANRGYADFRVVSAVAELTPDQKDFYITFTIDEGEVYDFGEIKVETALDKLNAEALEAIIPIREGEQFQGDLIENTVDSLTFAAGIAGYAFVDVRPRVDRDPETRKVNVTFAIDEGPRVYIERINIVGNTRTLDRVIRRELRISEGDAFNRVLIDQSRNRIRALGFFKDVEITETPGSLPDRTEVDVKVEEQPTGEVSFAAGFSSVDSFLLDLNLTERNYRGRGQFVRGRIQTSSRQQTVDLRFSEPRFLDRNLVAGVDVFSTRTDFLDIADYETETIGAGLRLGFPLTENSSLSLRYTLRQDDVQVRDRDVVIDANGNIVRDPNFPYYVISIDPIEENVPTGGAIVDQCDIANFDRSSLCRQERRDISSIVGYSLSWDKRNDPIRPTRGFELGFSQEASGLGGDVFYLRTEAVGTVYRGIWRDFIASLKLAGGYVSAFNDDDLRINNRFFKGGNSFRGFDVAGIGPRDIFKEYDLEGNVIDTRRANRNSALGGKMYAIGTAELTVPNFLPEEYGIKTSLFTEFGTVGLLDDEDKTPTQIYEITDDDGNVTGYTMLETADETSLRAAAGISIFWDSPFGPIRFDFSQILAKEEYDRTETFRFSTSTQF</sequence>
<evidence type="ECO:0000256" key="2">
    <source>
        <dbReference type="ARBA" id="ARBA00022452"/>
    </source>
</evidence>
<organism evidence="11 12">
    <name type="scientific">Ponticaulis profundi</name>
    <dbReference type="NCBI Taxonomy" id="2665222"/>
    <lineage>
        <taxon>Bacteria</taxon>
        <taxon>Pseudomonadati</taxon>
        <taxon>Pseudomonadota</taxon>
        <taxon>Alphaproteobacteria</taxon>
        <taxon>Hyphomonadales</taxon>
        <taxon>Hyphomonadaceae</taxon>
        <taxon>Ponticaulis</taxon>
    </lineage>
</organism>
<evidence type="ECO:0000259" key="10">
    <source>
        <dbReference type="PROSITE" id="PS51779"/>
    </source>
</evidence>
<keyword evidence="3 8" id="KW-0812">Transmembrane</keyword>
<feature type="domain" description="POTRA" evidence="10">
    <location>
        <begin position="185"/>
        <end position="273"/>
    </location>
</feature>
<feature type="domain" description="POTRA" evidence="10">
    <location>
        <begin position="105"/>
        <end position="182"/>
    </location>
</feature>
<dbReference type="RefSeq" id="WP_377381666.1">
    <property type="nucleotide sequence ID" value="NZ_JBHSSW010000066.1"/>
</dbReference>
<evidence type="ECO:0000256" key="4">
    <source>
        <dbReference type="ARBA" id="ARBA00022729"/>
    </source>
</evidence>
<dbReference type="Gene3D" id="2.40.160.50">
    <property type="entry name" value="membrane protein fhac: a member of the omp85/tpsb transporter family"/>
    <property type="match status" value="1"/>
</dbReference>
<reference evidence="12" key="1">
    <citation type="journal article" date="2019" name="Int. J. Syst. Evol. Microbiol.">
        <title>The Global Catalogue of Microorganisms (GCM) 10K type strain sequencing project: providing services to taxonomists for standard genome sequencing and annotation.</title>
        <authorList>
            <consortium name="The Broad Institute Genomics Platform"/>
            <consortium name="The Broad Institute Genome Sequencing Center for Infectious Disease"/>
            <person name="Wu L."/>
            <person name="Ma J."/>
        </authorList>
    </citation>
    <scope>NUCLEOTIDE SEQUENCE [LARGE SCALE GENOMIC DNA]</scope>
    <source>
        <strain evidence="12">CGMCC-1.15741</strain>
    </source>
</reference>
<proteinExistence type="inferred from homology"/>
<evidence type="ECO:0000256" key="1">
    <source>
        <dbReference type="ARBA" id="ARBA00004370"/>
    </source>
</evidence>
<dbReference type="InterPro" id="IPR034746">
    <property type="entry name" value="POTRA"/>
</dbReference>
<dbReference type="PROSITE" id="PS51779">
    <property type="entry name" value="POTRA"/>
    <property type="match status" value="4"/>
</dbReference>
<dbReference type="InterPro" id="IPR010827">
    <property type="entry name" value="BamA/TamA_POTRA"/>
</dbReference>
<dbReference type="Pfam" id="PF01103">
    <property type="entry name" value="Omp85"/>
    <property type="match status" value="1"/>
</dbReference>
<dbReference type="InterPro" id="IPR000184">
    <property type="entry name" value="Bac_surfAg_D15"/>
</dbReference>
<comment type="subcellular location">
    <subcellularLocation>
        <location evidence="8">Cell outer membrane</location>
    </subcellularLocation>
    <subcellularLocation>
        <location evidence="1">Membrane</location>
    </subcellularLocation>
</comment>
<evidence type="ECO:0000313" key="11">
    <source>
        <dbReference type="EMBL" id="MFC6199960.1"/>
    </source>
</evidence>
<keyword evidence="4 8" id="KW-0732">Signal</keyword>
<gene>
    <name evidence="8 11" type="primary">bamA</name>
    <name evidence="11" type="ORF">ACFQDM_17945</name>
</gene>
<comment type="similarity">
    <text evidence="8">Belongs to the BamA family.</text>
</comment>
<comment type="subunit">
    <text evidence="8">Part of the Bam complex.</text>
</comment>
<keyword evidence="12" id="KW-1185">Reference proteome</keyword>